<reference evidence="8 9" key="1">
    <citation type="submission" date="2013-02" db="EMBL/GenBank/DDBJ databases">
        <title>A novel strain isolated from Lonar lake, Maharashtra, India.</title>
        <authorList>
            <person name="Singh A."/>
        </authorList>
    </citation>
    <scope>NUCLEOTIDE SEQUENCE [LARGE SCALE GENOMIC DNA]</scope>
    <source>
        <strain evidence="8 9">AK24</strain>
    </source>
</reference>
<evidence type="ECO:0000256" key="3">
    <source>
        <dbReference type="ARBA" id="ARBA00023235"/>
    </source>
</evidence>
<feature type="domain" description="PPIase FKBP-type" evidence="7">
    <location>
        <begin position="77"/>
        <end position="177"/>
    </location>
</feature>
<comment type="catalytic activity">
    <reaction evidence="1 4 5">
        <text>[protein]-peptidylproline (omega=180) = [protein]-peptidylproline (omega=0)</text>
        <dbReference type="Rhea" id="RHEA:16237"/>
        <dbReference type="Rhea" id="RHEA-COMP:10747"/>
        <dbReference type="Rhea" id="RHEA-COMP:10748"/>
        <dbReference type="ChEBI" id="CHEBI:83833"/>
        <dbReference type="ChEBI" id="CHEBI:83834"/>
        <dbReference type="EC" id="5.2.1.8"/>
    </reaction>
</comment>
<evidence type="ECO:0000259" key="7">
    <source>
        <dbReference type="PROSITE" id="PS50059"/>
    </source>
</evidence>
<dbReference type="Gene3D" id="3.10.50.40">
    <property type="match status" value="1"/>
</dbReference>
<dbReference type="PROSITE" id="PS51257">
    <property type="entry name" value="PROKAR_LIPOPROTEIN"/>
    <property type="match status" value="1"/>
</dbReference>
<evidence type="ECO:0000256" key="4">
    <source>
        <dbReference type="PROSITE-ProRule" id="PRU00277"/>
    </source>
</evidence>
<dbReference type="Pfam" id="PF00254">
    <property type="entry name" value="FKBP_C"/>
    <property type="match status" value="1"/>
</dbReference>
<feature type="chain" id="PRO_5004451066" description="Peptidyl-prolyl cis-trans isomerase" evidence="6">
    <location>
        <begin position="24"/>
        <end position="184"/>
    </location>
</feature>
<organism evidence="8 9">
    <name type="scientific">Lunatimonas lonarensis</name>
    <dbReference type="NCBI Taxonomy" id="1232681"/>
    <lineage>
        <taxon>Bacteria</taxon>
        <taxon>Pseudomonadati</taxon>
        <taxon>Bacteroidota</taxon>
        <taxon>Cytophagia</taxon>
        <taxon>Cytophagales</taxon>
        <taxon>Cyclobacteriaceae</taxon>
    </lineage>
</organism>
<dbReference type="InterPro" id="IPR050689">
    <property type="entry name" value="FKBP-type_PPIase"/>
</dbReference>
<evidence type="ECO:0000256" key="2">
    <source>
        <dbReference type="ARBA" id="ARBA00023110"/>
    </source>
</evidence>
<comment type="similarity">
    <text evidence="5">Belongs to the FKBP-type PPIase family.</text>
</comment>
<accession>R7ZTP9</accession>
<protein>
    <recommendedName>
        <fullName evidence="5">Peptidyl-prolyl cis-trans isomerase</fullName>
        <ecNumber evidence="5">5.2.1.8</ecNumber>
    </recommendedName>
</protein>
<evidence type="ECO:0000313" key="9">
    <source>
        <dbReference type="Proteomes" id="UP000013909"/>
    </source>
</evidence>
<gene>
    <name evidence="8" type="ORF">ADIS_2242</name>
</gene>
<dbReference type="GO" id="GO:0003755">
    <property type="term" value="F:peptidyl-prolyl cis-trans isomerase activity"/>
    <property type="evidence" value="ECO:0007669"/>
    <property type="project" value="UniProtKB-UniRule"/>
</dbReference>
<keyword evidence="2 4" id="KW-0697">Rotamase</keyword>
<dbReference type="STRING" id="1232681.ADIS_2242"/>
<dbReference type="PANTHER" id="PTHR10516">
    <property type="entry name" value="PEPTIDYL-PROLYL CIS-TRANS ISOMERASE"/>
    <property type="match status" value="1"/>
</dbReference>
<dbReference type="InterPro" id="IPR046357">
    <property type="entry name" value="PPIase_dom_sf"/>
</dbReference>
<dbReference type="EC" id="5.2.1.8" evidence="5"/>
<dbReference type="SUPFAM" id="SSF54534">
    <property type="entry name" value="FKBP-like"/>
    <property type="match status" value="1"/>
</dbReference>
<dbReference type="PROSITE" id="PS50059">
    <property type="entry name" value="FKBP_PPIASE"/>
    <property type="match status" value="1"/>
</dbReference>
<name>R7ZTP9_9BACT</name>
<keyword evidence="6" id="KW-0732">Signal</keyword>
<keyword evidence="3 4" id="KW-0413">Isomerase</keyword>
<dbReference type="PANTHER" id="PTHR10516:SF443">
    <property type="entry name" value="FK506-BINDING PROTEIN 59-RELATED"/>
    <property type="match status" value="1"/>
</dbReference>
<evidence type="ECO:0000256" key="5">
    <source>
        <dbReference type="RuleBase" id="RU003915"/>
    </source>
</evidence>
<dbReference type="RefSeq" id="WP_010854380.1">
    <property type="nucleotide sequence ID" value="NZ_AQHR01000059.1"/>
</dbReference>
<keyword evidence="9" id="KW-1185">Reference proteome</keyword>
<sequence length="184" mass="20586">MKNISLSVLLLIGLSLVFSCVSEDENMEVIFQRDKQTIDTFVQNFDEEYVRREVVGETGVTLLFLETNGAGRRPEIRDTLYVDYIGFFLDGTVFDTSVEQVARDNGIFNQSRSYVPFPVELGVSFVIDGWHIALSQMREGEKAIALIPSIYAYGSQGNHGIPPNTVLAFELDVKSVRGPSHSQE</sequence>
<dbReference type="AlphaFoldDB" id="R7ZTP9"/>
<feature type="signal peptide" evidence="6">
    <location>
        <begin position="1"/>
        <end position="23"/>
    </location>
</feature>
<proteinExistence type="inferred from homology"/>
<dbReference type="Proteomes" id="UP000013909">
    <property type="component" value="Unassembled WGS sequence"/>
</dbReference>
<comment type="caution">
    <text evidence="8">The sequence shown here is derived from an EMBL/GenBank/DDBJ whole genome shotgun (WGS) entry which is preliminary data.</text>
</comment>
<dbReference type="EMBL" id="AQHR01000059">
    <property type="protein sequence ID" value="EON77374.1"/>
    <property type="molecule type" value="Genomic_DNA"/>
</dbReference>
<evidence type="ECO:0000313" key="8">
    <source>
        <dbReference type="EMBL" id="EON77374.1"/>
    </source>
</evidence>
<evidence type="ECO:0000256" key="6">
    <source>
        <dbReference type="SAM" id="SignalP"/>
    </source>
</evidence>
<dbReference type="InterPro" id="IPR001179">
    <property type="entry name" value="PPIase_FKBP_dom"/>
</dbReference>
<evidence type="ECO:0000256" key="1">
    <source>
        <dbReference type="ARBA" id="ARBA00000971"/>
    </source>
</evidence>